<feature type="compositionally biased region" description="Basic and acidic residues" evidence="1">
    <location>
        <begin position="425"/>
        <end position="434"/>
    </location>
</feature>
<feature type="region of interest" description="Disordered" evidence="1">
    <location>
        <begin position="358"/>
        <end position="455"/>
    </location>
</feature>
<gene>
    <name evidence="3" type="ORF">SCHPADRAFT_587468</name>
</gene>
<feature type="compositionally biased region" description="Low complexity" evidence="1">
    <location>
        <begin position="20"/>
        <end position="31"/>
    </location>
</feature>
<sequence length="588" mass="62476">MPAVKPLQHVPQEPPRPTFTVSSGGAVSTGKSVKKKKKKNRLTKSPKPTGKEHREGARTTIRTGKSGLKVQDHRVAAAIQATALPDPIPAEGSAMPKLKPNTGTTLSIPPSVTPVVVPNPMISGLLVSSIVSTTTIWATPTSSLVASTGASLESSSADSARRLPIYVIVLLAFGSTSLAITALSLIICLCRGKRRPSFPTPSAPILQDSPLFGGKERLSRGLWADPSFGNLRFSANKSASLLRVGKGDGWKPLGVHNGISDSESEKTLRAPDSAIINEKLASPSPAVSVLPSSIPSSAVGLALETPSYAPVIKQPLRPVRKDVPSSVTKAKRMSAITSMYGGAEISSPTFTETMIAYQTPRPAPSPGKPKPALKPSTAPRDLRAQGSLKKSNSGRSASNPRRHSVTRSDKEKEDPFLYAIPSVKSQERRDRDTKALTSALGLASPPLNPTTSNNNTTSCFSPISIYPEDSLSMKRRTSLYRSEMPSPTSMSAALGSLMLQDFPSTATFASFKSNGNADPFANPVEPITLKKKVAHDKPPRVPSPPPLPSLAQMALANADPDYRSPTYSIYGYYESQRKSKASFATDLM</sequence>
<protein>
    <submittedName>
        <fullName evidence="3">Uncharacterized protein</fullName>
    </submittedName>
</protein>
<dbReference type="OrthoDB" id="2983908at2759"/>
<evidence type="ECO:0000256" key="1">
    <source>
        <dbReference type="SAM" id="MobiDB-lite"/>
    </source>
</evidence>
<feature type="region of interest" description="Disordered" evidence="1">
    <location>
        <begin position="1"/>
        <end position="68"/>
    </location>
</feature>
<dbReference type="InParanoid" id="A0A0H2RHI4"/>
<accession>A0A0H2RHI4</accession>
<feature type="compositionally biased region" description="Basic and acidic residues" evidence="1">
    <location>
        <begin position="406"/>
        <end position="415"/>
    </location>
</feature>
<dbReference type="STRING" id="27342.A0A0H2RHI4"/>
<feature type="transmembrane region" description="Helical" evidence="2">
    <location>
        <begin position="163"/>
        <end position="189"/>
    </location>
</feature>
<organism evidence="3 4">
    <name type="scientific">Schizopora paradoxa</name>
    <dbReference type="NCBI Taxonomy" id="27342"/>
    <lineage>
        <taxon>Eukaryota</taxon>
        <taxon>Fungi</taxon>
        <taxon>Dikarya</taxon>
        <taxon>Basidiomycota</taxon>
        <taxon>Agaricomycotina</taxon>
        <taxon>Agaricomycetes</taxon>
        <taxon>Hymenochaetales</taxon>
        <taxon>Schizoporaceae</taxon>
        <taxon>Schizopora</taxon>
    </lineage>
</organism>
<dbReference type="Proteomes" id="UP000053477">
    <property type="component" value="Unassembled WGS sequence"/>
</dbReference>
<keyword evidence="4" id="KW-1185">Reference proteome</keyword>
<keyword evidence="2" id="KW-0472">Membrane</keyword>
<keyword evidence="2" id="KW-0812">Transmembrane</keyword>
<name>A0A0H2RHI4_9AGAM</name>
<dbReference type="EMBL" id="KQ086071">
    <property type="protein sequence ID" value="KLO08958.1"/>
    <property type="molecule type" value="Genomic_DNA"/>
</dbReference>
<dbReference type="AlphaFoldDB" id="A0A0H2RHI4"/>
<feature type="compositionally biased region" description="Basic residues" evidence="1">
    <location>
        <begin position="32"/>
        <end position="44"/>
    </location>
</feature>
<feature type="compositionally biased region" description="Polar residues" evidence="1">
    <location>
        <begin position="388"/>
        <end position="399"/>
    </location>
</feature>
<reference evidence="3 4" key="1">
    <citation type="submission" date="2015-04" db="EMBL/GenBank/DDBJ databases">
        <title>Complete genome sequence of Schizopora paradoxa KUC8140, a cosmopolitan wood degrader in East Asia.</title>
        <authorList>
            <consortium name="DOE Joint Genome Institute"/>
            <person name="Min B."/>
            <person name="Park H."/>
            <person name="Jang Y."/>
            <person name="Kim J.-J."/>
            <person name="Kim K.H."/>
            <person name="Pangilinan J."/>
            <person name="Lipzen A."/>
            <person name="Riley R."/>
            <person name="Grigoriev I.V."/>
            <person name="Spatafora J.W."/>
            <person name="Choi I.-G."/>
        </authorList>
    </citation>
    <scope>NUCLEOTIDE SEQUENCE [LARGE SCALE GENOMIC DNA]</scope>
    <source>
        <strain evidence="3 4">KUC8140</strain>
    </source>
</reference>
<evidence type="ECO:0000313" key="4">
    <source>
        <dbReference type="Proteomes" id="UP000053477"/>
    </source>
</evidence>
<keyword evidence="2" id="KW-1133">Transmembrane helix</keyword>
<evidence type="ECO:0000256" key="2">
    <source>
        <dbReference type="SAM" id="Phobius"/>
    </source>
</evidence>
<proteinExistence type="predicted"/>
<evidence type="ECO:0000313" key="3">
    <source>
        <dbReference type="EMBL" id="KLO08958.1"/>
    </source>
</evidence>